<proteinExistence type="predicted"/>
<reference evidence="1 2" key="1">
    <citation type="journal article" date="2019" name="Nat. Ecol. Evol.">
        <title>Megaphylogeny resolves global patterns of mushroom evolution.</title>
        <authorList>
            <person name="Varga T."/>
            <person name="Krizsan K."/>
            <person name="Foldi C."/>
            <person name="Dima B."/>
            <person name="Sanchez-Garcia M."/>
            <person name="Sanchez-Ramirez S."/>
            <person name="Szollosi G.J."/>
            <person name="Szarkandi J.G."/>
            <person name="Papp V."/>
            <person name="Albert L."/>
            <person name="Andreopoulos W."/>
            <person name="Angelini C."/>
            <person name="Antonin V."/>
            <person name="Barry K.W."/>
            <person name="Bougher N.L."/>
            <person name="Buchanan P."/>
            <person name="Buyck B."/>
            <person name="Bense V."/>
            <person name="Catcheside P."/>
            <person name="Chovatia M."/>
            <person name="Cooper J."/>
            <person name="Damon W."/>
            <person name="Desjardin D."/>
            <person name="Finy P."/>
            <person name="Geml J."/>
            <person name="Haridas S."/>
            <person name="Hughes K."/>
            <person name="Justo A."/>
            <person name="Karasinski D."/>
            <person name="Kautmanova I."/>
            <person name="Kiss B."/>
            <person name="Kocsube S."/>
            <person name="Kotiranta H."/>
            <person name="LaButti K.M."/>
            <person name="Lechner B.E."/>
            <person name="Liimatainen K."/>
            <person name="Lipzen A."/>
            <person name="Lukacs Z."/>
            <person name="Mihaltcheva S."/>
            <person name="Morgado L.N."/>
            <person name="Niskanen T."/>
            <person name="Noordeloos M.E."/>
            <person name="Ohm R.A."/>
            <person name="Ortiz-Santana B."/>
            <person name="Ovrebo C."/>
            <person name="Racz N."/>
            <person name="Riley R."/>
            <person name="Savchenko A."/>
            <person name="Shiryaev A."/>
            <person name="Soop K."/>
            <person name="Spirin V."/>
            <person name="Szebenyi C."/>
            <person name="Tomsovsky M."/>
            <person name="Tulloss R.E."/>
            <person name="Uehling J."/>
            <person name="Grigoriev I.V."/>
            <person name="Vagvolgyi C."/>
            <person name="Papp T."/>
            <person name="Martin F.M."/>
            <person name="Miettinen O."/>
            <person name="Hibbett D.S."/>
            <person name="Nagy L.G."/>
        </authorList>
    </citation>
    <scope>NUCLEOTIDE SEQUENCE [LARGE SCALE GENOMIC DNA]</scope>
    <source>
        <strain evidence="1 2">NL-1719</strain>
    </source>
</reference>
<dbReference type="EMBL" id="ML208367">
    <property type="protein sequence ID" value="TFK67790.1"/>
    <property type="molecule type" value="Genomic_DNA"/>
</dbReference>
<gene>
    <name evidence="1" type="ORF">BDN72DRAFT_76435</name>
</gene>
<name>A0ACD3AQK7_9AGAR</name>
<dbReference type="Proteomes" id="UP000308600">
    <property type="component" value="Unassembled WGS sequence"/>
</dbReference>
<sequence length="63" mass="7187">MLTHSGRLVQCANPCSWNAPTIPWIREAEAVLRRSLWKASKVKHSHFVAKKTTSSSLERVQAW</sequence>
<evidence type="ECO:0000313" key="2">
    <source>
        <dbReference type="Proteomes" id="UP000308600"/>
    </source>
</evidence>
<accession>A0ACD3AQK7</accession>
<evidence type="ECO:0000313" key="1">
    <source>
        <dbReference type="EMBL" id="TFK67790.1"/>
    </source>
</evidence>
<keyword evidence="2" id="KW-1185">Reference proteome</keyword>
<organism evidence="1 2">
    <name type="scientific">Pluteus cervinus</name>
    <dbReference type="NCBI Taxonomy" id="181527"/>
    <lineage>
        <taxon>Eukaryota</taxon>
        <taxon>Fungi</taxon>
        <taxon>Dikarya</taxon>
        <taxon>Basidiomycota</taxon>
        <taxon>Agaricomycotina</taxon>
        <taxon>Agaricomycetes</taxon>
        <taxon>Agaricomycetidae</taxon>
        <taxon>Agaricales</taxon>
        <taxon>Pluteineae</taxon>
        <taxon>Pluteaceae</taxon>
        <taxon>Pluteus</taxon>
    </lineage>
</organism>
<protein>
    <submittedName>
        <fullName evidence="1">Uncharacterized protein</fullName>
    </submittedName>
</protein>